<evidence type="ECO:0000313" key="1">
    <source>
        <dbReference type="EMBL" id="QPL19476.1"/>
    </source>
</evidence>
<reference evidence="1" key="1">
    <citation type="journal article" date="2020" name="Int. J. Mol. Sci.">
        <title>Genetic Carriers and Genomic Distribution of cadA6-A Novel Variant of a Cadmium Resistance Determinant Identified in Listeria spp.</title>
        <authorList>
            <person name="Chmielowska C."/>
            <person name="Korsak D."/>
            <person name="Szmulkowska B."/>
            <person name="Krop A."/>
            <person name="Lipka K."/>
            <person name="Krupinska M."/>
            <person name="Bartosik D."/>
        </authorList>
    </citation>
    <scope>NUCLEOTIDE SEQUENCE</scope>
    <source>
        <strain evidence="1">Sr11</strain>
    </source>
</reference>
<dbReference type="AlphaFoldDB" id="A0A7T0MAV7"/>
<organism evidence="1">
    <name type="scientific">Listeria ivanovii</name>
    <dbReference type="NCBI Taxonomy" id="1638"/>
    <lineage>
        <taxon>Bacteria</taxon>
        <taxon>Bacillati</taxon>
        <taxon>Bacillota</taxon>
        <taxon>Bacilli</taxon>
        <taxon>Bacillales</taxon>
        <taxon>Listeriaceae</taxon>
        <taxon>Listeria</taxon>
    </lineage>
</organism>
<geneLocation type="plasmid" evidence="1">
    <name>pLIS6</name>
</geneLocation>
<keyword evidence="1" id="KW-0614">Plasmid</keyword>
<reference evidence="1" key="2">
    <citation type="submission" date="2020-10" db="EMBL/GenBank/DDBJ databases">
        <authorList>
            <person name="Chmielowska C.A."/>
            <person name="Korsak D."/>
            <person name="Bartosik D."/>
        </authorList>
    </citation>
    <scope>NUCLEOTIDE SEQUENCE</scope>
    <source>
        <strain evidence="1">Sr11</strain>
        <plasmid evidence="1">pLIS6</plasmid>
    </source>
</reference>
<proteinExistence type="predicted"/>
<sequence length="283" mass="33830">MSTDQISYSSERIRKILQDVIQKAYETKESSETLTKMKRFWFYFQAKEGKINGYYQSDIFRIRIQNFSRPAGHVLVTCIHEVAHHVDFIIRNETKHDATFYQVFYNLLIVAIGMGLISKEQLSLIQDTNCVEKLEKNHGLIKYWTIYPDNSYQDCVWIKCRSSILKKERVKKANYQFCSFEKVWYKQVPKKQMQVELDYLARYYKKSEYCAESIYNVSFSVMYYVSLRNGRIHKEELKKLGYFYEAYDLGAFTWNKILLASQWPAEKEKLEKMKGLKVRILLK</sequence>
<accession>A0A7T0MAV7</accession>
<name>A0A7T0MAV7_LISIV</name>
<protein>
    <recommendedName>
        <fullName evidence="2">SprT-like domain-containing protein</fullName>
    </recommendedName>
</protein>
<evidence type="ECO:0008006" key="2">
    <source>
        <dbReference type="Google" id="ProtNLM"/>
    </source>
</evidence>
<gene>
    <name evidence="1" type="ORF">pLIS600206c</name>
</gene>
<dbReference type="EMBL" id="MW124302">
    <property type="protein sequence ID" value="QPL19476.1"/>
    <property type="molecule type" value="Genomic_DNA"/>
</dbReference>